<reference evidence="1 2" key="1">
    <citation type="submission" date="2024-07" db="EMBL/GenBank/DDBJ databases">
        <authorList>
            <person name="Kang M."/>
        </authorList>
    </citation>
    <scope>NUCLEOTIDE SEQUENCE [LARGE SCALE GENOMIC DNA]</scope>
    <source>
        <strain evidence="1 2">DFM31</strain>
    </source>
</reference>
<name>A0ABV3L1B8_9RHOB</name>
<gene>
    <name evidence="1" type="ORF">AB0T83_00910</name>
</gene>
<dbReference type="SUPFAM" id="SSF48576">
    <property type="entry name" value="Terpenoid synthases"/>
    <property type="match status" value="1"/>
</dbReference>
<dbReference type="Gene3D" id="1.10.600.10">
    <property type="entry name" value="Farnesyl Diphosphate Synthase"/>
    <property type="match status" value="1"/>
</dbReference>
<evidence type="ECO:0000313" key="1">
    <source>
        <dbReference type="EMBL" id="MEV8465340.1"/>
    </source>
</evidence>
<accession>A0ABV3L1B8</accession>
<keyword evidence="2" id="KW-1185">Reference proteome</keyword>
<proteinExistence type="predicted"/>
<evidence type="ECO:0000313" key="2">
    <source>
        <dbReference type="Proteomes" id="UP001553161"/>
    </source>
</evidence>
<comment type="caution">
    <text evidence="1">The sequence shown here is derived from an EMBL/GenBank/DDBJ whole genome shotgun (WGS) entry which is preliminary data.</text>
</comment>
<dbReference type="EMBL" id="JBFBVU010000001">
    <property type="protein sequence ID" value="MEV8465340.1"/>
    <property type="molecule type" value="Genomic_DNA"/>
</dbReference>
<dbReference type="Proteomes" id="UP001553161">
    <property type="component" value="Unassembled WGS sequence"/>
</dbReference>
<dbReference type="InterPro" id="IPR002060">
    <property type="entry name" value="Squ/phyt_synthse"/>
</dbReference>
<sequence>MSLQACANLLERGDPDRFRAVLAAPVAARPVLLPLYAFNLEVARAPWVSAEVMIGEMRLQWWRDLLDEIVAGGTVRKHEVATPLSGVLDADGAKVLIPLVEARRLDLQRAPFADCSGFDQYLQDTSGALFWAAGRALGAQAVAEPVFRDAGQAAGLAAWLLAVPELEARGRVPLVDGRAEAVQALARDGLDWLARARQGFGAVDRLARSALLSGWRASAVLSRAASEPGRVADGRLAESEAARRLALLRASVTRRI</sequence>
<dbReference type="Pfam" id="PF00494">
    <property type="entry name" value="SQS_PSY"/>
    <property type="match status" value="1"/>
</dbReference>
<dbReference type="RefSeq" id="WP_366190754.1">
    <property type="nucleotide sequence ID" value="NZ_JBFBVU010000001.1"/>
</dbReference>
<organism evidence="1 2">
    <name type="scientific">Meridianimarinicoccus marinus</name>
    <dbReference type="NCBI Taxonomy" id="3231483"/>
    <lineage>
        <taxon>Bacteria</taxon>
        <taxon>Pseudomonadati</taxon>
        <taxon>Pseudomonadota</taxon>
        <taxon>Alphaproteobacteria</taxon>
        <taxon>Rhodobacterales</taxon>
        <taxon>Paracoccaceae</taxon>
        <taxon>Meridianimarinicoccus</taxon>
    </lineage>
</organism>
<dbReference type="InterPro" id="IPR008949">
    <property type="entry name" value="Isoprenoid_synthase_dom_sf"/>
</dbReference>
<protein>
    <submittedName>
        <fullName evidence="1">Squalene/phytoene synthase family protein</fullName>
    </submittedName>
</protein>